<dbReference type="EMBL" id="LAZR01020820">
    <property type="protein sequence ID" value="KKL87494.1"/>
    <property type="molecule type" value="Genomic_DNA"/>
</dbReference>
<organism evidence="1">
    <name type="scientific">marine sediment metagenome</name>
    <dbReference type="NCBI Taxonomy" id="412755"/>
    <lineage>
        <taxon>unclassified sequences</taxon>
        <taxon>metagenomes</taxon>
        <taxon>ecological metagenomes</taxon>
    </lineage>
</organism>
<gene>
    <name evidence="1" type="ORF">LCGC14_1934160</name>
</gene>
<dbReference type="AlphaFoldDB" id="A0A0F9FM84"/>
<sequence>MAKSKSDDGTKGLYLVTCCTSTRTEPPKVRCADMGTGLTMQSALERWLELLGNHDVSVTPPQLYRGVGFHTVTKIADIIGQNNVRVLTGGQGLLSLDTKFVPYDFTSNKNHPGNILDVVTEEPFVIPLWWNMINKALRGTPTPVADLLDAKGTKLVVIALNKFFMKYLQDDMLTAQNIDKLRIVVVGKSRSHVPTQLRQQVLQVDKQSISGTVGNRNDISHRAALLFIRKVALGEVDVGASVEQHQGILGNLSPGPTEHLTQLTPKEVLQRAPDLLEFDSLDQAYQEARRRYGTIGGIIAFRAAWHTSKGQDLVVTKTETKAAKAALSAIEMTNLYTQLDGK</sequence>
<evidence type="ECO:0000313" key="1">
    <source>
        <dbReference type="EMBL" id="KKL87494.1"/>
    </source>
</evidence>
<accession>A0A0F9FM84</accession>
<comment type="caution">
    <text evidence="1">The sequence shown here is derived from an EMBL/GenBank/DDBJ whole genome shotgun (WGS) entry which is preliminary data.</text>
</comment>
<name>A0A0F9FM84_9ZZZZ</name>
<proteinExistence type="predicted"/>
<protein>
    <submittedName>
        <fullName evidence="1">Uncharacterized protein</fullName>
    </submittedName>
</protein>
<reference evidence="1" key="1">
    <citation type="journal article" date="2015" name="Nature">
        <title>Complex archaea that bridge the gap between prokaryotes and eukaryotes.</title>
        <authorList>
            <person name="Spang A."/>
            <person name="Saw J.H."/>
            <person name="Jorgensen S.L."/>
            <person name="Zaremba-Niedzwiedzka K."/>
            <person name="Martijn J."/>
            <person name="Lind A.E."/>
            <person name="van Eijk R."/>
            <person name="Schleper C."/>
            <person name="Guy L."/>
            <person name="Ettema T.J."/>
        </authorList>
    </citation>
    <scope>NUCLEOTIDE SEQUENCE</scope>
</reference>